<comment type="caution">
    <text evidence="1">The sequence shown here is derived from an EMBL/GenBank/DDBJ whole genome shotgun (WGS) entry which is preliminary data.</text>
</comment>
<accession>A0ABN9R0Y6</accession>
<evidence type="ECO:0000313" key="2">
    <source>
        <dbReference type="Proteomes" id="UP001189429"/>
    </source>
</evidence>
<organism evidence="1 2">
    <name type="scientific">Prorocentrum cordatum</name>
    <dbReference type="NCBI Taxonomy" id="2364126"/>
    <lineage>
        <taxon>Eukaryota</taxon>
        <taxon>Sar</taxon>
        <taxon>Alveolata</taxon>
        <taxon>Dinophyceae</taxon>
        <taxon>Prorocentrales</taxon>
        <taxon>Prorocentraceae</taxon>
        <taxon>Prorocentrum</taxon>
    </lineage>
</organism>
<keyword evidence="2" id="KW-1185">Reference proteome</keyword>
<reference evidence="1" key="1">
    <citation type="submission" date="2023-10" db="EMBL/GenBank/DDBJ databases">
        <authorList>
            <person name="Chen Y."/>
            <person name="Shah S."/>
            <person name="Dougan E. K."/>
            <person name="Thang M."/>
            <person name="Chan C."/>
        </authorList>
    </citation>
    <scope>NUCLEOTIDE SEQUENCE [LARGE SCALE GENOMIC DNA]</scope>
</reference>
<dbReference type="Proteomes" id="UP001189429">
    <property type="component" value="Unassembled WGS sequence"/>
</dbReference>
<gene>
    <name evidence="1" type="ORF">PCOR1329_LOCUS15359</name>
</gene>
<protein>
    <submittedName>
        <fullName evidence="1">Uncharacterized protein</fullName>
    </submittedName>
</protein>
<proteinExistence type="predicted"/>
<name>A0ABN9R0Y6_9DINO</name>
<dbReference type="EMBL" id="CAUYUJ010004640">
    <property type="protein sequence ID" value="CAK0810372.1"/>
    <property type="molecule type" value="Genomic_DNA"/>
</dbReference>
<sequence>MRNLSPTHWVQMVQREEEENGRRMRNMHSRCAAPAHPHHFLGWPGHQRRFQRLPTLRALTPTLWLMSSISNFTFPMSLSKAALLTFASCPAASHALPTELVNVDGVGLQIRLAHPAEYRQTSQPLLTASDQLASAAY</sequence>
<evidence type="ECO:0000313" key="1">
    <source>
        <dbReference type="EMBL" id="CAK0810372.1"/>
    </source>
</evidence>